<reference evidence="2" key="1">
    <citation type="submission" date="2023-11" db="EMBL/GenBank/DDBJ databases">
        <authorList>
            <person name="De Vega J J."/>
            <person name="De Vega J J."/>
        </authorList>
    </citation>
    <scope>NUCLEOTIDE SEQUENCE</scope>
</reference>
<organism evidence="2 3">
    <name type="scientific">Mycena citricolor</name>
    <dbReference type="NCBI Taxonomy" id="2018698"/>
    <lineage>
        <taxon>Eukaryota</taxon>
        <taxon>Fungi</taxon>
        <taxon>Dikarya</taxon>
        <taxon>Basidiomycota</taxon>
        <taxon>Agaricomycotina</taxon>
        <taxon>Agaricomycetes</taxon>
        <taxon>Agaricomycetidae</taxon>
        <taxon>Agaricales</taxon>
        <taxon>Marasmiineae</taxon>
        <taxon>Mycenaceae</taxon>
        <taxon>Mycena</taxon>
    </lineage>
</organism>
<accession>A0AAD2GVP5</accession>
<proteinExistence type="predicted"/>
<dbReference type="Pfam" id="PF13812">
    <property type="entry name" value="PPR_3"/>
    <property type="match status" value="1"/>
</dbReference>
<dbReference type="Gene3D" id="1.25.40.10">
    <property type="entry name" value="Tetratricopeptide repeat domain"/>
    <property type="match status" value="1"/>
</dbReference>
<dbReference type="Proteomes" id="UP001295794">
    <property type="component" value="Unassembled WGS sequence"/>
</dbReference>
<gene>
    <name evidence="2" type="ORF">MYCIT1_LOCUS2257</name>
</gene>
<protein>
    <recommendedName>
        <fullName evidence="4">Pentatricopeptide repeat protein</fullName>
    </recommendedName>
</protein>
<keyword evidence="3" id="KW-1185">Reference proteome</keyword>
<evidence type="ECO:0000256" key="1">
    <source>
        <dbReference type="PROSITE-ProRule" id="PRU00708"/>
    </source>
</evidence>
<dbReference type="EMBL" id="CAVNYO010000033">
    <property type="protein sequence ID" value="CAK5263057.1"/>
    <property type="molecule type" value="Genomic_DNA"/>
</dbReference>
<evidence type="ECO:0000313" key="2">
    <source>
        <dbReference type="EMBL" id="CAK5263057.1"/>
    </source>
</evidence>
<dbReference type="PROSITE" id="PS51375">
    <property type="entry name" value="PPR"/>
    <property type="match status" value="1"/>
</dbReference>
<feature type="repeat" description="PPR" evidence="1">
    <location>
        <begin position="156"/>
        <end position="190"/>
    </location>
</feature>
<sequence>WHSTPRNESCFSMSGVAFPFPRLKGSRTLRRIFQPKRNSSATASASISDLSLAVFAPSADSLRQRNFELLLESLDINGNPSRVWNNYTNAISTLGYERLPVELHQEVLRKCTPTSTLLRANVARRMYEGKAPPSHKYEDRFKTIIRNMRLSGYKATVGDYNFILEQFAAVGHHTGAMKVYSEMNTAGIAPRTRTFGLLLQAIAHRLTMPVAEVLRAERTLVTRRMVSDLVNDMKTHRIPFTSVNLDLTMRILKETTDLAGFEALMRWGYGIDLANPDCPPLEYIQGSGTLSNPQPFSTAALNMTLDTLGRLKNIPRMVQAFEVLTAPLPKRPPLEDDEEEQYSVLANASFVTPHALPNTTTYNILIRHLSQAGHGVFARHYLLCAMELERTTRYSLRLNIENLQFEEIPAPHFAINRGTLLSVFGHSNRDRNIGLMRWLHTKMPDIISRKRGELLFLSPLRERRRRLGQFPYDDPNYIPVHLPPKQTPSRVDPNIFDLDIDDERGPPPAPSKLFNLDLHMTLLQRDLGEIEALYEHVTDILHKRSMQQKDRLGRRVSRGKDLYFRSTEGRKRISGSQWQEVAGYHRHGQARPKRFEHYVIAEDPSPAVEEKP</sequence>
<dbReference type="AlphaFoldDB" id="A0AAD2GVP5"/>
<name>A0AAD2GVP5_9AGAR</name>
<dbReference type="InterPro" id="IPR011990">
    <property type="entry name" value="TPR-like_helical_dom_sf"/>
</dbReference>
<feature type="non-terminal residue" evidence="2">
    <location>
        <position position="1"/>
    </location>
</feature>
<evidence type="ECO:0008006" key="4">
    <source>
        <dbReference type="Google" id="ProtNLM"/>
    </source>
</evidence>
<evidence type="ECO:0000313" key="3">
    <source>
        <dbReference type="Proteomes" id="UP001295794"/>
    </source>
</evidence>
<dbReference type="InterPro" id="IPR002885">
    <property type="entry name" value="PPR_rpt"/>
</dbReference>
<comment type="caution">
    <text evidence="2">The sequence shown here is derived from an EMBL/GenBank/DDBJ whole genome shotgun (WGS) entry which is preliminary data.</text>
</comment>